<gene>
    <name evidence="2" type="ORF">EKO04_002009</name>
</gene>
<name>A0A8H7JD70_9PLEO</name>
<proteinExistence type="predicted"/>
<organism evidence="2 3">
    <name type="scientific">Ascochyta lentis</name>
    <dbReference type="NCBI Taxonomy" id="205686"/>
    <lineage>
        <taxon>Eukaryota</taxon>
        <taxon>Fungi</taxon>
        <taxon>Dikarya</taxon>
        <taxon>Ascomycota</taxon>
        <taxon>Pezizomycotina</taxon>
        <taxon>Dothideomycetes</taxon>
        <taxon>Pleosporomycetidae</taxon>
        <taxon>Pleosporales</taxon>
        <taxon>Pleosporineae</taxon>
        <taxon>Didymellaceae</taxon>
        <taxon>Ascochyta</taxon>
    </lineage>
</organism>
<evidence type="ECO:0000313" key="3">
    <source>
        <dbReference type="Proteomes" id="UP000651452"/>
    </source>
</evidence>
<dbReference type="OrthoDB" id="409136at2759"/>
<dbReference type="EMBL" id="RZGK01000003">
    <property type="protein sequence ID" value="KAF9700632.1"/>
    <property type="molecule type" value="Genomic_DNA"/>
</dbReference>
<keyword evidence="3" id="KW-1185">Reference proteome</keyword>
<protein>
    <submittedName>
        <fullName evidence="2">Uncharacterized protein</fullName>
    </submittedName>
</protein>
<sequence>MEAINNIRRSRAFQGIKLLNDPTKKEWPCPEDSTGDIIASIGRQSCYEAIGPARTVFLAISPDIKEFLDRNIEPTPYWVTWSMYMVGKQPNTAVPTIVFCCENEAHRKKIRNAVRDSGLLERYPAGIALKHLPRAPDHKQLIQLASIGAAGDDRITGFDLEHRRLPGVYSTVQRPNYGDALYIETGLGCGPRRATAGGMIWYMGLDYLTTAAHAFEKAQLEPSNVGVQDENLYFSDSDEESDLLSLASRSSDDLLSYSSAQSLASTDLETGLETNRSASAQSIQPVLQPSKPPSDSRRGDDSVLIPADAFLIGHILFSSVKNSEPELDYALIQLTVNRYPGHYGALKFPRHTKEDAFPRISHPSVQVHTASSGTINGTLQLTPIFLRPPHAKKYQQVYPIHLAAPLTTGDCGSCAFSRSAPNHLHGHIVAGSPETRVAFLVPACHVFADMTLRLPSIEAGIKSRYANQRFWIDEPRARVRVDGYGASIAGMHGGWSTQLSVRCGADGRGS</sequence>
<evidence type="ECO:0000256" key="1">
    <source>
        <dbReference type="SAM" id="MobiDB-lite"/>
    </source>
</evidence>
<dbReference type="AlphaFoldDB" id="A0A8H7JD70"/>
<reference evidence="2" key="1">
    <citation type="submission" date="2018-12" db="EMBL/GenBank/DDBJ databases">
        <authorList>
            <person name="Syme R.A."/>
            <person name="Farfan-Caceres L."/>
            <person name="Lichtenzveig J."/>
        </authorList>
    </citation>
    <scope>NUCLEOTIDE SEQUENCE</scope>
    <source>
        <strain evidence="2">Al4</strain>
    </source>
</reference>
<comment type="caution">
    <text evidence="2">The sequence shown here is derived from an EMBL/GenBank/DDBJ whole genome shotgun (WGS) entry which is preliminary data.</text>
</comment>
<accession>A0A8H7JD70</accession>
<evidence type="ECO:0000313" key="2">
    <source>
        <dbReference type="EMBL" id="KAF9700632.1"/>
    </source>
</evidence>
<reference evidence="2" key="2">
    <citation type="submission" date="2020-09" db="EMBL/GenBank/DDBJ databases">
        <title>Reference genome assembly for Australian Ascochyta lentis isolate Al4.</title>
        <authorList>
            <person name="Lee R.C."/>
            <person name="Farfan-Caceres L.M."/>
            <person name="Debler J.W."/>
            <person name="Williams A.H."/>
            <person name="Henares B.M."/>
        </authorList>
    </citation>
    <scope>NUCLEOTIDE SEQUENCE</scope>
    <source>
        <strain evidence="2">Al4</strain>
    </source>
</reference>
<feature type="region of interest" description="Disordered" evidence="1">
    <location>
        <begin position="274"/>
        <end position="300"/>
    </location>
</feature>
<dbReference type="Proteomes" id="UP000651452">
    <property type="component" value="Unassembled WGS sequence"/>
</dbReference>
<feature type="compositionally biased region" description="Polar residues" evidence="1">
    <location>
        <begin position="274"/>
        <end position="287"/>
    </location>
</feature>